<dbReference type="InterPro" id="IPR036737">
    <property type="entry name" value="OmpA-like_sf"/>
</dbReference>
<feature type="domain" description="OmpA-like" evidence="5">
    <location>
        <begin position="128"/>
        <end position="244"/>
    </location>
</feature>
<dbReference type="RefSeq" id="WP_346754026.1">
    <property type="nucleotide sequence ID" value="NZ_JAUJEA010000009.1"/>
</dbReference>
<evidence type="ECO:0000256" key="2">
    <source>
        <dbReference type="ARBA" id="ARBA00023136"/>
    </source>
</evidence>
<dbReference type="SUPFAM" id="SSF103088">
    <property type="entry name" value="OmpA-like"/>
    <property type="match status" value="1"/>
</dbReference>
<dbReference type="PANTHER" id="PTHR30329">
    <property type="entry name" value="STATOR ELEMENT OF FLAGELLAR MOTOR COMPLEX"/>
    <property type="match status" value="1"/>
</dbReference>
<dbReference type="InterPro" id="IPR006665">
    <property type="entry name" value="OmpA-like"/>
</dbReference>
<keyword evidence="2 4" id="KW-0472">Membrane</keyword>
<dbReference type="PRINTS" id="PR01021">
    <property type="entry name" value="OMPADOMAIN"/>
</dbReference>
<accession>A0ABT8KVN6</accession>
<evidence type="ECO:0000313" key="7">
    <source>
        <dbReference type="Proteomes" id="UP001172082"/>
    </source>
</evidence>
<dbReference type="EMBL" id="JAUJEA010000009">
    <property type="protein sequence ID" value="MDN5204002.1"/>
    <property type="molecule type" value="Genomic_DNA"/>
</dbReference>
<sequence>MSKFFYFLSSMAFLCFLLMQPVYSWFPGESEVLLESDTLIAVYGKVIDAENQNPVKARFIFRKLPYGGNVGTSSVKREDGGYKLTLMKSYQYSIIIEADGYLTYNTTLETIDPDKKGSIERDFALTPVGTGKTLRLKSLIFQQSSAKITIESYDELNTIVNMMNRNPDMIIQLEGHTDNTGPAAPNLRLSQQRVESVKSYLVNRGIHKKRIKLKAFGGTMPLSRENTDEAKRINRRVEVRIIEN</sequence>
<dbReference type="CDD" id="cd07185">
    <property type="entry name" value="OmpA_C-like"/>
    <property type="match status" value="1"/>
</dbReference>
<gene>
    <name evidence="6" type="ORF">QQ008_21605</name>
</gene>
<reference evidence="6" key="1">
    <citation type="submission" date="2023-06" db="EMBL/GenBank/DDBJ databases">
        <title>Genomic of Parafulvivirga corallium.</title>
        <authorList>
            <person name="Wang G."/>
        </authorList>
    </citation>
    <scope>NUCLEOTIDE SEQUENCE</scope>
    <source>
        <strain evidence="6">BMA10</strain>
    </source>
</reference>
<dbReference type="Gene3D" id="2.60.40.1120">
    <property type="entry name" value="Carboxypeptidase-like, regulatory domain"/>
    <property type="match status" value="1"/>
</dbReference>
<proteinExistence type="predicted"/>
<dbReference type="PROSITE" id="PS51123">
    <property type="entry name" value="OMPA_2"/>
    <property type="match status" value="1"/>
</dbReference>
<keyword evidence="7" id="KW-1185">Reference proteome</keyword>
<name>A0ABT8KVN6_9BACT</name>
<keyword evidence="3" id="KW-0998">Cell outer membrane</keyword>
<organism evidence="6 7">
    <name type="scientific">Splendidivirga corallicola</name>
    <dbReference type="NCBI Taxonomy" id="3051826"/>
    <lineage>
        <taxon>Bacteria</taxon>
        <taxon>Pseudomonadati</taxon>
        <taxon>Bacteroidota</taxon>
        <taxon>Cytophagia</taxon>
        <taxon>Cytophagales</taxon>
        <taxon>Splendidivirgaceae</taxon>
        <taxon>Splendidivirga</taxon>
    </lineage>
</organism>
<evidence type="ECO:0000313" key="6">
    <source>
        <dbReference type="EMBL" id="MDN5204002.1"/>
    </source>
</evidence>
<dbReference type="Proteomes" id="UP001172082">
    <property type="component" value="Unassembled WGS sequence"/>
</dbReference>
<evidence type="ECO:0000256" key="1">
    <source>
        <dbReference type="ARBA" id="ARBA00004442"/>
    </source>
</evidence>
<dbReference type="InterPro" id="IPR050330">
    <property type="entry name" value="Bact_OuterMem_StrucFunc"/>
</dbReference>
<dbReference type="Pfam" id="PF00691">
    <property type="entry name" value="OmpA"/>
    <property type="match status" value="1"/>
</dbReference>
<evidence type="ECO:0000259" key="5">
    <source>
        <dbReference type="PROSITE" id="PS51123"/>
    </source>
</evidence>
<dbReference type="InterPro" id="IPR006664">
    <property type="entry name" value="OMP_bac"/>
</dbReference>
<dbReference type="PANTHER" id="PTHR30329:SF21">
    <property type="entry name" value="LIPOPROTEIN YIAD-RELATED"/>
    <property type="match status" value="1"/>
</dbReference>
<comment type="caution">
    <text evidence="6">The sequence shown here is derived from an EMBL/GenBank/DDBJ whole genome shotgun (WGS) entry which is preliminary data.</text>
</comment>
<dbReference type="Gene3D" id="3.30.1330.60">
    <property type="entry name" value="OmpA-like domain"/>
    <property type="match status" value="1"/>
</dbReference>
<comment type="subcellular location">
    <subcellularLocation>
        <location evidence="1">Cell outer membrane</location>
    </subcellularLocation>
</comment>
<protein>
    <submittedName>
        <fullName evidence="6">OmpA family protein</fullName>
    </submittedName>
</protein>
<evidence type="ECO:0000256" key="4">
    <source>
        <dbReference type="PROSITE-ProRule" id="PRU00473"/>
    </source>
</evidence>
<evidence type="ECO:0000256" key="3">
    <source>
        <dbReference type="ARBA" id="ARBA00023237"/>
    </source>
</evidence>